<dbReference type="OrthoDB" id="3579673at2"/>
<keyword evidence="3" id="KW-1185">Reference proteome</keyword>
<evidence type="ECO:0008006" key="4">
    <source>
        <dbReference type="Google" id="ProtNLM"/>
    </source>
</evidence>
<feature type="transmembrane region" description="Helical" evidence="1">
    <location>
        <begin position="12"/>
        <end position="30"/>
    </location>
</feature>
<proteinExistence type="predicted"/>
<dbReference type="EMBL" id="FNCC01000013">
    <property type="protein sequence ID" value="SDG90157.1"/>
    <property type="molecule type" value="Genomic_DNA"/>
</dbReference>
<feature type="transmembrane region" description="Helical" evidence="1">
    <location>
        <begin position="307"/>
        <end position="325"/>
    </location>
</feature>
<dbReference type="GO" id="GO:0005886">
    <property type="term" value="C:plasma membrane"/>
    <property type="evidence" value="ECO:0007669"/>
    <property type="project" value="UniProtKB-SubCell"/>
</dbReference>
<keyword evidence="1" id="KW-0472">Membrane</keyword>
<organism evidence="2 3">
    <name type="scientific">Lentzea fradiae</name>
    <dbReference type="NCBI Taxonomy" id="200378"/>
    <lineage>
        <taxon>Bacteria</taxon>
        <taxon>Bacillati</taxon>
        <taxon>Actinomycetota</taxon>
        <taxon>Actinomycetes</taxon>
        <taxon>Pseudonocardiales</taxon>
        <taxon>Pseudonocardiaceae</taxon>
        <taxon>Lentzea</taxon>
    </lineage>
</organism>
<evidence type="ECO:0000256" key="1">
    <source>
        <dbReference type="SAM" id="Phobius"/>
    </source>
</evidence>
<evidence type="ECO:0000313" key="3">
    <source>
        <dbReference type="Proteomes" id="UP000199623"/>
    </source>
</evidence>
<protein>
    <recommendedName>
        <fullName evidence="4">ABC-2 family transporter protein</fullName>
    </recommendedName>
</protein>
<sequence length="329" mass="34990">MIWATLRLQRLQLLVLIGALVVGAGVIVLLRSNMLDALASAQLTQCVTTLDECPAPDGAVKAFVTEWDYLFEAARFLIIVLPALIGVFLGAPLFAAELEQGTHVLAFTQSVSRTRWMFVKLVVALVPALVVLVLLQYLVWWWLTAAGVLGPRLNGPFNPFNFGIDHVSPAAYALVAFLLGAFLGAVTRRTLVAMTAGLTAFVALRVVLSGVASRWVPSERREAPVTSDVNLRADGGLELESGMLDAAGRPVPKGESLAVIDACKASAPEGPDAQDVFTACLAEKGSVKSYLTVIPDGSAWLAHVYDAALYGGLAVLLLAGTVWALRRQG</sequence>
<dbReference type="Pfam" id="PF12679">
    <property type="entry name" value="ABC2_membrane_2"/>
    <property type="match status" value="1"/>
</dbReference>
<accession>A0A1G7Y181</accession>
<dbReference type="GO" id="GO:0140359">
    <property type="term" value="F:ABC-type transporter activity"/>
    <property type="evidence" value="ECO:0007669"/>
    <property type="project" value="InterPro"/>
</dbReference>
<name>A0A1G7Y181_9PSEU</name>
<keyword evidence="1" id="KW-0812">Transmembrane</keyword>
<gene>
    <name evidence="2" type="ORF">SAMN05216553_11327</name>
</gene>
<feature type="transmembrane region" description="Helical" evidence="1">
    <location>
        <begin position="163"/>
        <end position="184"/>
    </location>
</feature>
<dbReference type="RefSeq" id="WP_090054381.1">
    <property type="nucleotide sequence ID" value="NZ_FNCC01000013.1"/>
</dbReference>
<feature type="transmembrane region" description="Helical" evidence="1">
    <location>
        <begin position="117"/>
        <end position="143"/>
    </location>
</feature>
<keyword evidence="1" id="KW-1133">Transmembrane helix</keyword>
<dbReference type="STRING" id="200378.SAMN05216553_11327"/>
<dbReference type="Proteomes" id="UP000199623">
    <property type="component" value="Unassembled WGS sequence"/>
</dbReference>
<feature type="transmembrane region" description="Helical" evidence="1">
    <location>
        <begin position="191"/>
        <end position="212"/>
    </location>
</feature>
<dbReference type="AlphaFoldDB" id="A0A1G7Y181"/>
<evidence type="ECO:0000313" key="2">
    <source>
        <dbReference type="EMBL" id="SDG90157.1"/>
    </source>
</evidence>
<feature type="transmembrane region" description="Helical" evidence="1">
    <location>
        <begin position="76"/>
        <end position="96"/>
    </location>
</feature>
<reference evidence="3" key="1">
    <citation type="submission" date="2016-10" db="EMBL/GenBank/DDBJ databases">
        <authorList>
            <person name="Varghese N."/>
            <person name="Submissions S."/>
        </authorList>
    </citation>
    <scope>NUCLEOTIDE SEQUENCE [LARGE SCALE GENOMIC DNA]</scope>
    <source>
        <strain evidence="3">CGMCC 4.3506</strain>
    </source>
</reference>